<keyword evidence="2" id="KW-1185">Reference proteome</keyword>
<sequence>MDDLDLDLDRPDTALLSHSDSVGCNSHRISPESIAMTRMGTLRAYWLGAVVCIGGFLFGYDSGIVGGVLTLTSFENDFRYTSKQATRNSSLSNSLQQLGAFVACFLIWPITHKLGRRWAIGICSFTFCIGAMIQTINTHSVAAFYVARVISGLGLGGSSVIVPMFSSEMVPKNLRGQIGSFYQLFYTFGIFTSYWIDYGVAQNIPKTQSRQWQIPIGLQILPAGLLGLGMLTLKESVRWLTLNHRHDEAWESLKWIRASDDAAVQLEMEEIRQGAAYEEQQREGFQLKEMISPDNWRRTATASGVFIAQQATGATAFAYFGPQYFKLLVGNKGNSDLLLTAIFGAIKVAACGCFVLFVADRVPRKKILIAGATFMAACQITCAAVVKTHPAQSTGDVTSSGIATVALIYLFVIAYNFSWGPLPWPYVSEIFPTRIREPGISVGVASQWLFNFVFSISTPYMIANLGWGTFLLWGLFDLVIAAGSFLFLQETKGKSLEEIAHTASHDSTNKMLADDYERASMGGEGRKRPAVNEVE</sequence>
<proteinExistence type="predicted"/>
<dbReference type="EMBL" id="JAMKPW020000011">
    <property type="protein sequence ID" value="KAK8213508.1"/>
    <property type="molecule type" value="Genomic_DNA"/>
</dbReference>
<dbReference type="Proteomes" id="UP001320706">
    <property type="component" value="Unassembled WGS sequence"/>
</dbReference>
<name>A0ACC3SHC0_9PEZI</name>
<organism evidence="1 2">
    <name type="scientific">Zalaria obscura</name>
    <dbReference type="NCBI Taxonomy" id="2024903"/>
    <lineage>
        <taxon>Eukaryota</taxon>
        <taxon>Fungi</taxon>
        <taxon>Dikarya</taxon>
        <taxon>Ascomycota</taxon>
        <taxon>Pezizomycotina</taxon>
        <taxon>Dothideomycetes</taxon>
        <taxon>Dothideomycetidae</taxon>
        <taxon>Dothideales</taxon>
        <taxon>Zalariaceae</taxon>
        <taxon>Zalaria</taxon>
    </lineage>
</organism>
<protein>
    <submittedName>
        <fullName evidence="1">Uncharacterized protein</fullName>
    </submittedName>
</protein>
<evidence type="ECO:0000313" key="2">
    <source>
        <dbReference type="Proteomes" id="UP001320706"/>
    </source>
</evidence>
<comment type="caution">
    <text evidence="1">The sequence shown here is derived from an EMBL/GenBank/DDBJ whole genome shotgun (WGS) entry which is preliminary data.</text>
</comment>
<gene>
    <name evidence="1" type="ORF">M8818_002810</name>
</gene>
<accession>A0ACC3SHC0</accession>
<evidence type="ECO:0000313" key="1">
    <source>
        <dbReference type="EMBL" id="KAK8213508.1"/>
    </source>
</evidence>
<reference evidence="1" key="1">
    <citation type="submission" date="2024-02" db="EMBL/GenBank/DDBJ databases">
        <title>Metagenome Assembled Genome of Zalaria obscura JY119.</title>
        <authorList>
            <person name="Vighnesh L."/>
            <person name="Jagadeeshwari U."/>
            <person name="Venkata Ramana C."/>
            <person name="Sasikala C."/>
        </authorList>
    </citation>
    <scope>NUCLEOTIDE SEQUENCE</scope>
    <source>
        <strain evidence="1">JY119</strain>
    </source>
</reference>